<dbReference type="Proteomes" id="UP001055553">
    <property type="component" value="Chromosome"/>
</dbReference>
<name>A0A915WRA4_9ARCH</name>
<organism evidence="1 2">
    <name type="scientific">Nanobdella aerobiophila</name>
    <dbReference type="NCBI Taxonomy" id="2586965"/>
    <lineage>
        <taxon>Archaea</taxon>
        <taxon>Nanobdellota</taxon>
        <taxon>Nanobdellia</taxon>
        <taxon>Nanobdellales</taxon>
        <taxon>Nanobdellaceae</taxon>
        <taxon>Nanobdella</taxon>
    </lineage>
</organism>
<dbReference type="AlphaFoldDB" id="A0A915WRA4"/>
<keyword evidence="2" id="KW-1185">Reference proteome</keyword>
<dbReference type="RefSeq" id="WP_258393385.1">
    <property type="nucleotide sequence ID" value="NZ_AP019769.1"/>
</dbReference>
<evidence type="ECO:0000313" key="1">
    <source>
        <dbReference type="EMBL" id="BBL45348.1"/>
    </source>
</evidence>
<dbReference type="KEGG" id="naer:MJ1_0175"/>
<dbReference type="GeneID" id="74568126"/>
<reference evidence="2" key="1">
    <citation type="journal article" date="2022" name="Int. J. Syst. Evol. Microbiol.">
        <title>Nanobdella aerobiophila gen. nov., sp. nov., a thermoacidophilic, obligate ectosymbiotic archaeon, and proposal of Nanobdellaceae fam. nov., Nanobdellales ord. nov. and Nanobdellia class. nov.</title>
        <authorList>
            <person name="Kato S."/>
            <person name="Ogasawara A."/>
            <person name="Itoh T."/>
            <person name="Sakai H.D."/>
            <person name="Shimizu M."/>
            <person name="Yuki M."/>
            <person name="Kaneko M."/>
            <person name="Takashina T."/>
            <person name="Ohkuma M."/>
        </authorList>
    </citation>
    <scope>NUCLEOTIDE SEQUENCE [LARGE SCALE GENOMIC DNA]</scope>
    <source>
        <strain evidence="2">MJ1</strain>
    </source>
</reference>
<evidence type="ECO:0000313" key="2">
    <source>
        <dbReference type="Proteomes" id="UP001055553"/>
    </source>
</evidence>
<sequence>MVSFFNKKRDATSLKIKEEYKKIENSIKRIDEIYEQINKEMKKDNSKREPAIIVKLIMKDKKLEEEDLKILREYFELLRRIDDPRLKQDVEIFDKYLNESLYILQDFVQRAKSGNIDIRNNKDLRGIHERLNLINTTLKRHKDHLKELKII</sequence>
<dbReference type="EMBL" id="AP019769">
    <property type="protein sequence ID" value="BBL45348.1"/>
    <property type="molecule type" value="Genomic_DNA"/>
</dbReference>
<protein>
    <submittedName>
        <fullName evidence="1">Uncharacterized protein</fullName>
    </submittedName>
</protein>
<proteinExistence type="predicted"/>
<accession>A0A915WRA4</accession>
<gene>
    <name evidence="1" type="ORF">MJ1_0175</name>
</gene>